<evidence type="ECO:0000313" key="2">
    <source>
        <dbReference type="Proteomes" id="UP001162780"/>
    </source>
</evidence>
<name>A0ABY7GEA5_9GAMM</name>
<reference evidence="1" key="1">
    <citation type="submission" date="2022-11" db="EMBL/GenBank/DDBJ databases">
        <title>Methylomonas rapida sp. nov., Carotenoid-Producing Obligate Methanotrophs with High Growth Characteristics and Biotechnological Potential.</title>
        <authorList>
            <person name="Tikhonova E.N."/>
            <person name="Suleimanov R.Z."/>
            <person name="Miroshnikov K."/>
            <person name="Oshkin I.Y."/>
            <person name="Belova S.E."/>
            <person name="Danilova O.V."/>
            <person name="Ashikhmin A."/>
            <person name="Konopkin A."/>
            <person name="But S.Y."/>
            <person name="Khmelenina V.N."/>
            <person name="Kuznetsov N."/>
            <person name="Pimenov N.V."/>
            <person name="Dedysh S.N."/>
        </authorList>
    </citation>
    <scope>NUCLEOTIDE SEQUENCE</scope>
    <source>
        <strain evidence="1">MP1</strain>
    </source>
</reference>
<dbReference type="EMBL" id="CP113517">
    <property type="protein sequence ID" value="WAR43322.1"/>
    <property type="molecule type" value="Genomic_DNA"/>
</dbReference>
<sequence>MAIPAPVQKITGCRRTNVFHRWDGWALTDDEESERFIRTMFSDSFDFRDNKWRGRVSDLLNSLKDLGEEQILGLGVSALALALHFASYAHWDERETTLNIFSKFQLTQEVGGAIEACKNTVSVKVQNCLKEIAEERGKYEG</sequence>
<organism evidence="1 2">
    <name type="scientific">Methylomonas rapida</name>
    <dbReference type="NCBI Taxonomy" id="2963939"/>
    <lineage>
        <taxon>Bacteria</taxon>
        <taxon>Pseudomonadati</taxon>
        <taxon>Pseudomonadota</taxon>
        <taxon>Gammaproteobacteria</taxon>
        <taxon>Methylococcales</taxon>
        <taxon>Methylococcaceae</taxon>
        <taxon>Methylomonas</taxon>
    </lineage>
</organism>
<keyword evidence="2" id="KW-1185">Reference proteome</keyword>
<gene>
    <name evidence="1" type="ORF">NM686_013090</name>
</gene>
<protein>
    <submittedName>
        <fullName evidence="1">Uncharacterized protein</fullName>
    </submittedName>
</protein>
<proteinExistence type="predicted"/>
<dbReference type="RefSeq" id="WP_255188297.1">
    <property type="nucleotide sequence ID" value="NZ_CP113517.1"/>
</dbReference>
<accession>A0ABY7GEA5</accession>
<dbReference type="Proteomes" id="UP001162780">
    <property type="component" value="Chromosome"/>
</dbReference>
<evidence type="ECO:0000313" key="1">
    <source>
        <dbReference type="EMBL" id="WAR43322.1"/>
    </source>
</evidence>